<name>A0AB34PYJ8_CANAX</name>
<feature type="compositionally biased region" description="Polar residues" evidence="1">
    <location>
        <begin position="266"/>
        <end position="280"/>
    </location>
</feature>
<feature type="compositionally biased region" description="Low complexity" evidence="1">
    <location>
        <begin position="190"/>
        <end position="210"/>
    </location>
</feature>
<gene>
    <name evidence="2" type="ORF">MG3_02386</name>
</gene>
<evidence type="ECO:0000256" key="1">
    <source>
        <dbReference type="SAM" id="MobiDB-lite"/>
    </source>
</evidence>
<protein>
    <submittedName>
        <fullName evidence="2">Uncharacterized protein</fullName>
    </submittedName>
</protein>
<proteinExistence type="predicted"/>
<feature type="region of interest" description="Disordered" evidence="1">
    <location>
        <begin position="256"/>
        <end position="281"/>
    </location>
</feature>
<sequence length="608" mass="67069">MNVNVDFLSQLIADASPLLHTSAEANGQFISPNPNLLTTHNNDSGVEFNSMSEFPNIDTLDFIPAAAGTGTGTGVAQQQQQQQQRQFQQYLRTPKSASSPKFQLTATNFSNQTTPAFGSVATFSNNSFLPDGSDSDLLPANAQFTPITPGIVNYNTYMATQSVQPNNKFEPSLSTPNSVNGVSNSPVQFSPPTQQYPPSSSSSSSAPASTVGSTVGEKTGATIGLGVSIEPAVKHKKQPSPHQQAALHFQQQLNNEAAAKTHKHSGGSSTTKTRTQSSPEMQKLIEQQREKQQQQLLLLQKGEIPKPPELKPKRKSSCRPHKQKRRYIPEEEQYYQHQYQHQHRRIASLPLQTIPGDSPTTIEVSSPQSEVCNDNSFGCNTTSFITGGNITAEELLSNDPFEVLDDHRNNIFPEFVDLDFEDIGGVDFENSIESVDVLSLNKNSSSTNVSVQRPTLKKKKSITPGPAKIVKTLKKASSFSNGSGISGSSSPTFIINPKFQWTKSQTTEQQQRLLKKKVPYQHAHSLPDLSIQEMPVFTLSNHYSFVYENADSILQDENIEENSQTSPRKQQQLQQLQEQQSHKEVELLQNLESGLVEFKLELNKNKMS</sequence>
<feature type="compositionally biased region" description="Polar residues" evidence="1">
    <location>
        <begin position="165"/>
        <end position="188"/>
    </location>
</feature>
<feature type="compositionally biased region" description="Low complexity" evidence="1">
    <location>
        <begin position="570"/>
        <end position="579"/>
    </location>
</feature>
<comment type="caution">
    <text evidence="2">The sequence shown here is derived from an EMBL/GenBank/DDBJ whole genome shotgun (WGS) entry which is preliminary data.</text>
</comment>
<dbReference type="EMBL" id="AJIX01000013">
    <property type="protein sequence ID" value="KGR13952.1"/>
    <property type="molecule type" value="Genomic_DNA"/>
</dbReference>
<feature type="compositionally biased region" description="Basic residues" evidence="1">
    <location>
        <begin position="312"/>
        <end position="324"/>
    </location>
</feature>
<reference evidence="2 3" key="1">
    <citation type="submission" date="2013-12" db="EMBL/GenBank/DDBJ databases">
        <title>The Genome Sequence of Candida albicans P78048.</title>
        <authorList>
            <consortium name="The Broad Institute Genome Sequencing Platform"/>
            <consortium name="The Broad Institute Genome Sequencing Center for Infectious Disease"/>
            <person name="Cuomo C."/>
            <person name="Bennett R."/>
            <person name="Hirakawa M."/>
            <person name="Noverr M."/>
            <person name="Mitchell A."/>
            <person name="Young S.K."/>
            <person name="Zeng Q."/>
            <person name="Gargeya S."/>
            <person name="Fitzgerald M."/>
            <person name="Abouelleil A."/>
            <person name="Alvarado L."/>
            <person name="Berlin A.M."/>
            <person name="Chapman S.B."/>
            <person name="Dewar J."/>
            <person name="Goldberg J."/>
            <person name="Griggs A."/>
            <person name="Gujja S."/>
            <person name="Hansen M."/>
            <person name="Howarth C."/>
            <person name="Imamovic A."/>
            <person name="Larimer J."/>
            <person name="McCowan C."/>
            <person name="Murphy C."/>
            <person name="Pearson M."/>
            <person name="Priest M."/>
            <person name="Roberts A."/>
            <person name="Saif S."/>
            <person name="Shea T."/>
            <person name="Sykes S."/>
            <person name="Wortman J."/>
            <person name="Nusbaum C."/>
            <person name="Birren B."/>
        </authorList>
    </citation>
    <scope>NUCLEOTIDE SEQUENCE [LARGE SCALE GENOMIC DNA]</scope>
    <source>
        <strain evidence="2 3">P78048</strain>
    </source>
</reference>
<organism evidence="2 3">
    <name type="scientific">Candida albicans P78048</name>
    <dbReference type="NCBI Taxonomy" id="1094989"/>
    <lineage>
        <taxon>Eukaryota</taxon>
        <taxon>Fungi</taxon>
        <taxon>Dikarya</taxon>
        <taxon>Ascomycota</taxon>
        <taxon>Saccharomycotina</taxon>
        <taxon>Pichiomycetes</taxon>
        <taxon>Debaryomycetaceae</taxon>
        <taxon>Candida/Lodderomyces clade</taxon>
        <taxon>Candida</taxon>
    </lineage>
</organism>
<dbReference type="Proteomes" id="UP000030161">
    <property type="component" value="Unassembled WGS sequence"/>
</dbReference>
<evidence type="ECO:0000313" key="3">
    <source>
        <dbReference type="Proteomes" id="UP000030161"/>
    </source>
</evidence>
<feature type="region of interest" description="Disordered" evidence="1">
    <location>
        <begin position="300"/>
        <end position="324"/>
    </location>
</feature>
<evidence type="ECO:0000313" key="2">
    <source>
        <dbReference type="EMBL" id="KGR13952.1"/>
    </source>
</evidence>
<feature type="region of interest" description="Disordered" evidence="1">
    <location>
        <begin position="165"/>
        <end position="218"/>
    </location>
</feature>
<feature type="region of interest" description="Disordered" evidence="1">
    <location>
        <begin position="560"/>
        <end position="580"/>
    </location>
</feature>
<dbReference type="AlphaFoldDB" id="A0AB34PYJ8"/>
<accession>A0AB34PYJ8</accession>